<organism evidence="1 2">
    <name type="scientific">Candidatus Allofournierella merdipullorum</name>
    <dbReference type="NCBI Taxonomy" id="2838595"/>
    <lineage>
        <taxon>Bacteria</taxon>
        <taxon>Bacillati</taxon>
        <taxon>Bacillota</taxon>
        <taxon>Clostridia</taxon>
        <taxon>Eubacteriales</taxon>
        <taxon>Oscillospiraceae</taxon>
        <taxon>Allofournierella</taxon>
    </lineage>
</organism>
<dbReference type="InterPro" id="IPR021377">
    <property type="entry name" value="DUF3006"/>
</dbReference>
<dbReference type="Pfam" id="PF11213">
    <property type="entry name" value="DUF3006"/>
    <property type="match status" value="1"/>
</dbReference>
<evidence type="ECO:0000313" key="1">
    <source>
        <dbReference type="EMBL" id="HIZ31360.1"/>
    </source>
</evidence>
<reference evidence="1" key="2">
    <citation type="submission" date="2021-04" db="EMBL/GenBank/DDBJ databases">
        <authorList>
            <person name="Gilroy R."/>
        </authorList>
    </citation>
    <scope>NUCLEOTIDE SEQUENCE</scope>
    <source>
        <strain evidence="1">ChiGjej4B4-18154</strain>
    </source>
</reference>
<accession>A0A9D2E5X5</accession>
<comment type="caution">
    <text evidence="1">The sequence shown here is derived from an EMBL/GenBank/DDBJ whole genome shotgun (WGS) entry which is preliminary data.</text>
</comment>
<name>A0A9D2E5X5_9FIRM</name>
<sequence length="72" mass="8341">MEYIVDRFEESIALLEPAQGPLRTEMLPRAQLPAETREGDVLVLENGIWRVDAEATAARRDKLRRRFERCGK</sequence>
<dbReference type="Proteomes" id="UP000824035">
    <property type="component" value="Unassembled WGS sequence"/>
</dbReference>
<reference evidence="1" key="1">
    <citation type="journal article" date="2021" name="PeerJ">
        <title>Extensive microbial diversity within the chicken gut microbiome revealed by metagenomics and culture.</title>
        <authorList>
            <person name="Gilroy R."/>
            <person name="Ravi A."/>
            <person name="Getino M."/>
            <person name="Pursley I."/>
            <person name="Horton D.L."/>
            <person name="Alikhan N.F."/>
            <person name="Baker D."/>
            <person name="Gharbi K."/>
            <person name="Hall N."/>
            <person name="Watson M."/>
            <person name="Adriaenssens E.M."/>
            <person name="Foster-Nyarko E."/>
            <person name="Jarju S."/>
            <person name="Secka A."/>
            <person name="Antonio M."/>
            <person name="Oren A."/>
            <person name="Chaudhuri R.R."/>
            <person name="La Ragione R."/>
            <person name="Hildebrand F."/>
            <person name="Pallen M.J."/>
        </authorList>
    </citation>
    <scope>NUCLEOTIDE SEQUENCE</scope>
    <source>
        <strain evidence="1">ChiGjej4B4-18154</strain>
    </source>
</reference>
<gene>
    <name evidence="1" type="ORF">H9813_09075</name>
</gene>
<dbReference type="EMBL" id="DXBV01000090">
    <property type="protein sequence ID" value="HIZ31360.1"/>
    <property type="molecule type" value="Genomic_DNA"/>
</dbReference>
<dbReference type="AlphaFoldDB" id="A0A9D2E5X5"/>
<proteinExistence type="predicted"/>
<protein>
    <submittedName>
        <fullName evidence="1">DUF3006 domain-containing protein</fullName>
    </submittedName>
</protein>
<evidence type="ECO:0000313" key="2">
    <source>
        <dbReference type="Proteomes" id="UP000824035"/>
    </source>
</evidence>